<keyword evidence="3" id="KW-1185">Reference proteome</keyword>
<evidence type="ECO:0000313" key="2">
    <source>
        <dbReference type="EMBL" id="NGO45921.1"/>
    </source>
</evidence>
<dbReference type="Pfam" id="PF13560">
    <property type="entry name" value="HTH_31"/>
    <property type="match status" value="1"/>
</dbReference>
<dbReference type="InterPro" id="IPR010982">
    <property type="entry name" value="Lambda_DNA-bd_dom_sf"/>
</dbReference>
<protein>
    <submittedName>
        <fullName evidence="2">Helix-turn-helix domain-containing protein</fullName>
    </submittedName>
</protein>
<reference evidence="2 3" key="1">
    <citation type="submission" date="2020-02" db="EMBL/GenBank/DDBJ databases">
        <title>Whole-genome analyses of novel actinobacteria.</title>
        <authorList>
            <person name="Sahin N."/>
            <person name="Tokatli A."/>
        </authorList>
    </citation>
    <scope>NUCLEOTIDE SEQUENCE [LARGE SCALE GENOMIC DNA]</scope>
    <source>
        <strain evidence="2 3">YC419</strain>
    </source>
</reference>
<feature type="domain" description="HTH cro/C1-type" evidence="1">
    <location>
        <begin position="19"/>
        <end position="74"/>
    </location>
</feature>
<dbReference type="EMBL" id="JAAKZX010000108">
    <property type="protein sequence ID" value="NGO45921.1"/>
    <property type="molecule type" value="Genomic_DNA"/>
</dbReference>
<dbReference type="InterPro" id="IPR001387">
    <property type="entry name" value="Cro/C1-type_HTH"/>
</dbReference>
<dbReference type="SMART" id="SM00530">
    <property type="entry name" value="HTH_XRE"/>
    <property type="match status" value="1"/>
</dbReference>
<dbReference type="SUPFAM" id="SSF47413">
    <property type="entry name" value="lambda repressor-like DNA-binding domains"/>
    <property type="match status" value="1"/>
</dbReference>
<sequence>MPTSPLSTAQAARAAIAARLDEIRRDAGLTGLELANRCGWHKSKASRIARAKTGPSDEDIRAWCRACGAEDQAADLIAASRTAESMYVHWRQLHRDGMRRVHEKTLPLYQRTRHFRVYASNLVPGMLQTSDYATGLLRSITDFQGTPDDVADAVQARLNRSRVVREGNHRFALLLEETVLYYRVCDSAAMAGQLRYLLEIMSRANVSLGIIPFTARRTVWPLEAFYAFDDAQVAVETLTAEVNITAPGEIRTYLKAYAELSRIAVHGREARALIIKAIGVLGEQGAATP</sequence>
<name>A0ABX0DVK0_9ACTN</name>
<dbReference type="CDD" id="cd00093">
    <property type="entry name" value="HTH_XRE"/>
    <property type="match status" value="1"/>
</dbReference>
<organism evidence="2 3">
    <name type="scientific">Streptomyces ureilyticus</name>
    <dbReference type="NCBI Taxonomy" id="1775131"/>
    <lineage>
        <taxon>Bacteria</taxon>
        <taxon>Bacillati</taxon>
        <taxon>Actinomycetota</taxon>
        <taxon>Actinomycetes</taxon>
        <taxon>Kitasatosporales</taxon>
        <taxon>Streptomycetaceae</taxon>
        <taxon>Streptomyces</taxon>
    </lineage>
</organism>
<evidence type="ECO:0000313" key="3">
    <source>
        <dbReference type="Proteomes" id="UP001518140"/>
    </source>
</evidence>
<evidence type="ECO:0000259" key="1">
    <source>
        <dbReference type="SMART" id="SM00530"/>
    </source>
</evidence>
<accession>A0ABX0DVK0</accession>
<dbReference type="Proteomes" id="UP001518140">
    <property type="component" value="Unassembled WGS sequence"/>
</dbReference>
<dbReference type="Pfam" id="PF19054">
    <property type="entry name" value="DUF5753"/>
    <property type="match status" value="1"/>
</dbReference>
<comment type="caution">
    <text evidence="2">The sequence shown here is derived from an EMBL/GenBank/DDBJ whole genome shotgun (WGS) entry which is preliminary data.</text>
</comment>
<gene>
    <name evidence="2" type="ORF">G6048_28560</name>
</gene>
<dbReference type="RefSeq" id="WP_165342467.1">
    <property type="nucleotide sequence ID" value="NZ_JAAKZX010000108.1"/>
</dbReference>
<proteinExistence type="predicted"/>
<dbReference type="InterPro" id="IPR043917">
    <property type="entry name" value="DUF5753"/>
</dbReference>
<dbReference type="Gene3D" id="1.10.260.40">
    <property type="entry name" value="lambda repressor-like DNA-binding domains"/>
    <property type="match status" value="1"/>
</dbReference>